<dbReference type="Pfam" id="PF07799">
    <property type="entry name" value="DUF1643"/>
    <property type="match status" value="1"/>
</dbReference>
<evidence type="ECO:0000313" key="1">
    <source>
        <dbReference type="EMBL" id="HFB54720.1"/>
    </source>
</evidence>
<reference evidence="1" key="1">
    <citation type="journal article" date="2020" name="mSystems">
        <title>Genome- and Community-Level Interaction Insights into Carbon Utilization and Element Cycling Functions of Hydrothermarchaeota in Hydrothermal Sediment.</title>
        <authorList>
            <person name="Zhou Z."/>
            <person name="Liu Y."/>
            <person name="Xu W."/>
            <person name="Pan J."/>
            <person name="Luo Z.H."/>
            <person name="Li M."/>
        </authorList>
    </citation>
    <scope>NUCLEOTIDE SEQUENCE [LARGE SCALE GENOMIC DNA]</scope>
    <source>
        <strain evidence="1">HyVt-489</strain>
    </source>
</reference>
<dbReference type="EMBL" id="DRMN01000150">
    <property type="protein sequence ID" value="HFB54720.1"/>
    <property type="molecule type" value="Genomic_DNA"/>
</dbReference>
<feature type="non-terminal residue" evidence="1">
    <location>
        <position position="100"/>
    </location>
</feature>
<dbReference type="Proteomes" id="UP000886042">
    <property type="component" value="Unassembled WGS sequence"/>
</dbReference>
<sequence>MVDLLNEKREAVFSPCRTWRYRLAQIWDEDTAPLYWLMLNPSTADEQKNDPTVERCERRARMWGYGGSVVYNIFAYRATDPQDMRKFRDPIGPDNDDWIR</sequence>
<name>A0A7C3CAY7_9PROT</name>
<proteinExistence type="predicted"/>
<protein>
    <submittedName>
        <fullName evidence="1">DUF1643 domain-containing protein</fullName>
    </submittedName>
</protein>
<accession>A0A7C3CAY7</accession>
<organism evidence="1">
    <name type="scientific">Hellea balneolensis</name>
    <dbReference type="NCBI Taxonomy" id="287478"/>
    <lineage>
        <taxon>Bacteria</taxon>
        <taxon>Pseudomonadati</taxon>
        <taxon>Pseudomonadota</taxon>
        <taxon>Alphaproteobacteria</taxon>
        <taxon>Maricaulales</taxon>
        <taxon>Robiginitomaculaceae</taxon>
        <taxon>Hellea</taxon>
    </lineage>
</organism>
<comment type="caution">
    <text evidence="1">The sequence shown here is derived from an EMBL/GenBank/DDBJ whole genome shotgun (WGS) entry which is preliminary data.</text>
</comment>
<dbReference type="InterPro" id="IPR012441">
    <property type="entry name" value="DUF1643"/>
</dbReference>
<dbReference type="AlphaFoldDB" id="A0A7C3CAY7"/>
<gene>
    <name evidence="1" type="ORF">ENJ46_02255</name>
</gene>